<accession>A0ABS0ESA2</accession>
<dbReference type="Pfam" id="PF12973">
    <property type="entry name" value="Cupin_7"/>
    <property type="match status" value="1"/>
</dbReference>
<reference evidence="2 3" key="1">
    <citation type="submission" date="2020-11" db="EMBL/GenBank/DDBJ databases">
        <title>WGS of Herminiimonas contaminans strain Marseille-Q4544 isolated from planarians Schmidtea mediterranea.</title>
        <authorList>
            <person name="Kangale L."/>
        </authorList>
    </citation>
    <scope>NUCLEOTIDE SEQUENCE [LARGE SCALE GENOMIC DNA]</scope>
    <source>
        <strain evidence="2 3">Marseille-Q4544</strain>
    </source>
</reference>
<evidence type="ECO:0000313" key="3">
    <source>
        <dbReference type="Proteomes" id="UP000657372"/>
    </source>
</evidence>
<dbReference type="SUPFAM" id="SSF51182">
    <property type="entry name" value="RmlC-like cupins"/>
    <property type="match status" value="1"/>
</dbReference>
<organism evidence="2 3">
    <name type="scientific">Herminiimonas contaminans</name>
    <dbReference type="NCBI Taxonomy" id="1111140"/>
    <lineage>
        <taxon>Bacteria</taxon>
        <taxon>Pseudomonadati</taxon>
        <taxon>Pseudomonadota</taxon>
        <taxon>Betaproteobacteria</taxon>
        <taxon>Burkholderiales</taxon>
        <taxon>Oxalobacteraceae</taxon>
        <taxon>Herminiimonas</taxon>
    </lineage>
</organism>
<feature type="domain" description="ChrR-like cupin" evidence="1">
    <location>
        <begin position="20"/>
        <end position="115"/>
    </location>
</feature>
<dbReference type="Gene3D" id="2.60.120.10">
    <property type="entry name" value="Jelly Rolls"/>
    <property type="match status" value="1"/>
</dbReference>
<dbReference type="InterPro" id="IPR025979">
    <property type="entry name" value="ChrR-like_cupin_dom"/>
</dbReference>
<dbReference type="Proteomes" id="UP000657372">
    <property type="component" value="Unassembled WGS sequence"/>
</dbReference>
<protein>
    <submittedName>
        <fullName evidence="2">Cupin domain-containing protein</fullName>
    </submittedName>
</protein>
<dbReference type="InterPro" id="IPR011051">
    <property type="entry name" value="RmlC_Cupin_sf"/>
</dbReference>
<evidence type="ECO:0000313" key="2">
    <source>
        <dbReference type="EMBL" id="MBF8177732.1"/>
    </source>
</evidence>
<dbReference type="EMBL" id="JADOEL010000005">
    <property type="protein sequence ID" value="MBF8177732.1"/>
    <property type="molecule type" value="Genomic_DNA"/>
</dbReference>
<dbReference type="RefSeq" id="WP_195875313.1">
    <property type="nucleotide sequence ID" value="NZ_JADOEL010000005.1"/>
</dbReference>
<proteinExistence type="predicted"/>
<evidence type="ECO:0000259" key="1">
    <source>
        <dbReference type="Pfam" id="PF12973"/>
    </source>
</evidence>
<keyword evidence="3" id="KW-1185">Reference proteome</keyword>
<dbReference type="InterPro" id="IPR014710">
    <property type="entry name" value="RmlC-like_jellyroll"/>
</dbReference>
<comment type="caution">
    <text evidence="2">The sequence shown here is derived from an EMBL/GenBank/DDBJ whole genome shotgun (WGS) entry which is preliminary data.</text>
</comment>
<sequence>MSTVTETRLKGKLEPTINGSTYVKPAELEWKPTKHKGIQIKVLYEDPSKGELTCLLKWEPGTILPFHRHPEIEQTYVVEGSFYDHDGIARAGEYTWRKPGSLHETRSDEGCIILAVYRKPNVFFDVDAGF</sequence>
<gene>
    <name evidence="2" type="ORF">IXC47_08575</name>
</gene>
<name>A0ABS0ESA2_9BURK</name>